<dbReference type="InterPro" id="IPR035965">
    <property type="entry name" value="PAS-like_dom_sf"/>
</dbReference>
<dbReference type="FunFam" id="3.30.70.270:FF:000001">
    <property type="entry name" value="Diguanylate cyclase domain protein"/>
    <property type="match status" value="1"/>
</dbReference>
<dbReference type="PROSITE" id="PS50006">
    <property type="entry name" value="FHA_DOMAIN"/>
    <property type="match status" value="1"/>
</dbReference>
<dbReference type="PROSITE" id="PS50887">
    <property type="entry name" value="GGDEF"/>
    <property type="match status" value="1"/>
</dbReference>
<keyword evidence="5" id="KW-1185">Reference proteome</keyword>
<dbReference type="SUPFAM" id="SSF55785">
    <property type="entry name" value="PYP-like sensor domain (PAS domain)"/>
    <property type="match status" value="1"/>
</dbReference>
<dbReference type="NCBIfam" id="TIGR00254">
    <property type="entry name" value="GGDEF"/>
    <property type="match status" value="1"/>
</dbReference>
<reference evidence="4 5" key="1">
    <citation type="submission" date="2018-03" db="EMBL/GenBank/DDBJ databases">
        <title>The ancient ancestry and fast evolution of plastids.</title>
        <authorList>
            <person name="Moore K.R."/>
            <person name="Magnabosco C."/>
            <person name="Momper L."/>
            <person name="Gold D.A."/>
            <person name="Bosak T."/>
            <person name="Fournier G.P."/>
        </authorList>
    </citation>
    <scope>NUCLEOTIDE SEQUENCE [LARGE SCALE GENOMIC DNA]</scope>
    <source>
        <strain evidence="4 5">CCALA 016</strain>
    </source>
</reference>
<evidence type="ECO:0000313" key="5">
    <source>
        <dbReference type="Proteomes" id="UP000239001"/>
    </source>
</evidence>
<proteinExistence type="predicted"/>
<dbReference type="PROSITE" id="PS50883">
    <property type="entry name" value="EAL"/>
    <property type="match status" value="1"/>
</dbReference>
<dbReference type="InterPro" id="IPR052155">
    <property type="entry name" value="Biofilm_reg_signaling"/>
</dbReference>
<accession>A0A2T1M106</accession>
<comment type="caution">
    <text evidence="4">The sequence shown here is derived from an EMBL/GenBank/DDBJ whole genome shotgun (WGS) entry which is preliminary data.</text>
</comment>
<evidence type="ECO:0000313" key="4">
    <source>
        <dbReference type="EMBL" id="PSF38362.1"/>
    </source>
</evidence>
<dbReference type="PANTHER" id="PTHR44757:SF2">
    <property type="entry name" value="BIOFILM ARCHITECTURE MAINTENANCE PROTEIN MBAA"/>
    <property type="match status" value="1"/>
</dbReference>
<dbReference type="OrthoDB" id="415644at2"/>
<sequence>MNNLPPFRHILVIEDQKARRIVTLEDATYSIGRESTNAIVIYESVVSRRHATFLRIKKSPNGNEYYYRIIDGDLEGNKSTNGLIINGINREAHDLRHGDVVLFGGRAKTSYYIVPSSVEIALFNPIDSTALEEIIEQSQSTNNSKSTLVSEQENTNQLENKDLIRLASFPELSPNAIIEINYNGKITYTNSVANMLFNDLQKELLDHPILKGLIEEFKNTEGNLLLREVQVGEKIFEQYVHYLSDYELIRSYIFDITERKQTEQKLKYQAFHDLLTGLPNRAWFSKQLLISLEQAKRNKNVIAVIFIDLDGFKNINDSLGHSFGDQVLQHFAKRLVNCLRGGDTVARWGGDEFTILLPQMRAEEDTIKLAQRILDSLKQPFIIKEHQFYLKTSIGIAVYPKDGEDAETLLKNADAALYRAKEKGRNRYQFYSSTITSKAFLLIKLENWLHQAIKKNEFTLHYQPQVNILTGEITGVEALLRWYHSEMGQVPPTQLITLAEQTDLIIPVSQWVLRTACLQHVAWLKAGLKDFPITVNLSPRQFQQPNLVSMIKKTLEETGLDPHYLEIEITETSIIHDEKFAAQAFHELRSLGVSISLDDFGTGYSSLSYLQKFPFHTLKIDQTFVQALQNLPQDTAILSAMIMLGRSFNLRVVAEGVETLQQLEILEKLNCKEVQGFLFSRPLKTEDATQLLLQHCIRRETTNIASELTYKLDKQN</sequence>
<dbReference type="SUPFAM" id="SSF141868">
    <property type="entry name" value="EAL domain-like"/>
    <property type="match status" value="1"/>
</dbReference>
<dbReference type="InterPro" id="IPR035919">
    <property type="entry name" value="EAL_sf"/>
</dbReference>
<feature type="domain" description="FHA" evidence="1">
    <location>
        <begin position="29"/>
        <end position="90"/>
    </location>
</feature>
<gene>
    <name evidence="4" type="ORF">C7H19_05050</name>
</gene>
<dbReference type="Pfam" id="PF00498">
    <property type="entry name" value="FHA"/>
    <property type="match status" value="1"/>
</dbReference>
<dbReference type="InterPro" id="IPR000160">
    <property type="entry name" value="GGDEF_dom"/>
</dbReference>
<protein>
    <submittedName>
        <fullName evidence="4">Diguanylate cyclase</fullName>
    </submittedName>
</protein>
<feature type="domain" description="EAL" evidence="2">
    <location>
        <begin position="442"/>
        <end position="696"/>
    </location>
</feature>
<name>A0A2T1M106_9CHRO</name>
<dbReference type="SUPFAM" id="SSF55073">
    <property type="entry name" value="Nucleotide cyclase"/>
    <property type="match status" value="1"/>
</dbReference>
<dbReference type="Gene3D" id="3.30.70.270">
    <property type="match status" value="1"/>
</dbReference>
<dbReference type="SMART" id="SM00240">
    <property type="entry name" value="FHA"/>
    <property type="match status" value="1"/>
</dbReference>
<reference evidence="4 5" key="2">
    <citation type="submission" date="2018-03" db="EMBL/GenBank/DDBJ databases">
        <authorList>
            <person name="Keele B.F."/>
        </authorList>
    </citation>
    <scope>NUCLEOTIDE SEQUENCE [LARGE SCALE GENOMIC DNA]</scope>
    <source>
        <strain evidence="4 5">CCALA 016</strain>
    </source>
</reference>
<dbReference type="InterPro" id="IPR001633">
    <property type="entry name" value="EAL_dom"/>
</dbReference>
<dbReference type="InterPro" id="IPR043128">
    <property type="entry name" value="Rev_trsase/Diguanyl_cyclase"/>
</dbReference>
<evidence type="ECO:0000259" key="3">
    <source>
        <dbReference type="PROSITE" id="PS50887"/>
    </source>
</evidence>
<dbReference type="SMART" id="SM00267">
    <property type="entry name" value="GGDEF"/>
    <property type="match status" value="1"/>
</dbReference>
<dbReference type="InterPro" id="IPR000253">
    <property type="entry name" value="FHA_dom"/>
</dbReference>
<dbReference type="AlphaFoldDB" id="A0A2T1M106"/>
<organism evidence="4 5">
    <name type="scientific">Aphanothece hegewaldii CCALA 016</name>
    <dbReference type="NCBI Taxonomy" id="2107694"/>
    <lineage>
        <taxon>Bacteria</taxon>
        <taxon>Bacillati</taxon>
        <taxon>Cyanobacteriota</taxon>
        <taxon>Cyanophyceae</taxon>
        <taxon>Oscillatoriophycideae</taxon>
        <taxon>Chroococcales</taxon>
        <taxon>Aphanothecaceae</taxon>
        <taxon>Aphanothece</taxon>
    </lineage>
</organism>
<dbReference type="EMBL" id="PXOH01000004">
    <property type="protein sequence ID" value="PSF38362.1"/>
    <property type="molecule type" value="Genomic_DNA"/>
</dbReference>
<dbReference type="InterPro" id="IPR029787">
    <property type="entry name" value="Nucleotide_cyclase"/>
</dbReference>
<dbReference type="Gene3D" id="2.60.200.20">
    <property type="match status" value="1"/>
</dbReference>
<dbReference type="RefSeq" id="WP_106455804.1">
    <property type="nucleotide sequence ID" value="NZ_PXOH01000004.1"/>
</dbReference>
<evidence type="ECO:0000259" key="1">
    <source>
        <dbReference type="PROSITE" id="PS50006"/>
    </source>
</evidence>
<evidence type="ECO:0000259" key="2">
    <source>
        <dbReference type="PROSITE" id="PS50883"/>
    </source>
</evidence>
<dbReference type="CDD" id="cd01948">
    <property type="entry name" value="EAL"/>
    <property type="match status" value="1"/>
</dbReference>
<dbReference type="InterPro" id="IPR008984">
    <property type="entry name" value="SMAD_FHA_dom_sf"/>
</dbReference>
<dbReference type="Gene3D" id="3.20.20.450">
    <property type="entry name" value="EAL domain"/>
    <property type="match status" value="1"/>
</dbReference>
<dbReference type="SUPFAM" id="SSF49879">
    <property type="entry name" value="SMAD/FHA domain"/>
    <property type="match status" value="1"/>
</dbReference>
<dbReference type="Proteomes" id="UP000239001">
    <property type="component" value="Unassembled WGS sequence"/>
</dbReference>
<dbReference type="PANTHER" id="PTHR44757">
    <property type="entry name" value="DIGUANYLATE CYCLASE DGCP"/>
    <property type="match status" value="1"/>
</dbReference>
<dbReference type="Pfam" id="PF00563">
    <property type="entry name" value="EAL"/>
    <property type="match status" value="1"/>
</dbReference>
<feature type="domain" description="GGDEF" evidence="3">
    <location>
        <begin position="300"/>
        <end position="433"/>
    </location>
</feature>
<dbReference type="Pfam" id="PF00990">
    <property type="entry name" value="GGDEF"/>
    <property type="match status" value="1"/>
</dbReference>
<dbReference type="CDD" id="cd01949">
    <property type="entry name" value="GGDEF"/>
    <property type="match status" value="1"/>
</dbReference>
<dbReference type="SMART" id="SM00052">
    <property type="entry name" value="EAL"/>
    <property type="match status" value="1"/>
</dbReference>